<dbReference type="Gene3D" id="2.120.10.80">
    <property type="entry name" value="Kelch-type beta propeller"/>
    <property type="match status" value="1"/>
</dbReference>
<comment type="function">
    <text evidence="7">Probable substrate-specific adapter of an E3 ubiquitin-protein ligase complex which mediates the ubiquitination and subsequent proteasomal degradation of target proteins. May have a role in synapse differentiation and growth.</text>
</comment>
<gene>
    <name evidence="9" type="ORF">HERILL_LOCUS13133</name>
</gene>
<dbReference type="SMART" id="SM00225">
    <property type="entry name" value="BTB"/>
    <property type="match status" value="1"/>
</dbReference>
<proteinExistence type="predicted"/>
<comment type="pathway">
    <text evidence="1">Protein modification; protein ubiquitination.</text>
</comment>
<dbReference type="InterPro" id="IPR000210">
    <property type="entry name" value="BTB/POZ_dom"/>
</dbReference>
<keyword evidence="6" id="KW-0009">Actin-binding</keyword>
<dbReference type="SMART" id="SM00875">
    <property type="entry name" value="BACK"/>
    <property type="match status" value="1"/>
</dbReference>
<evidence type="ECO:0000256" key="3">
    <source>
        <dbReference type="ARBA" id="ARBA00022441"/>
    </source>
</evidence>
<evidence type="ECO:0000256" key="5">
    <source>
        <dbReference type="ARBA" id="ARBA00022786"/>
    </source>
</evidence>
<organism evidence="9 10">
    <name type="scientific">Hermetia illucens</name>
    <name type="common">Black soldier fly</name>
    <dbReference type="NCBI Taxonomy" id="343691"/>
    <lineage>
        <taxon>Eukaryota</taxon>
        <taxon>Metazoa</taxon>
        <taxon>Ecdysozoa</taxon>
        <taxon>Arthropoda</taxon>
        <taxon>Hexapoda</taxon>
        <taxon>Insecta</taxon>
        <taxon>Pterygota</taxon>
        <taxon>Neoptera</taxon>
        <taxon>Endopterygota</taxon>
        <taxon>Diptera</taxon>
        <taxon>Brachycera</taxon>
        <taxon>Stratiomyomorpha</taxon>
        <taxon>Stratiomyidae</taxon>
        <taxon>Hermetiinae</taxon>
        <taxon>Hermetia</taxon>
    </lineage>
</organism>
<keyword evidence="3" id="KW-0880">Kelch repeat</keyword>
<dbReference type="InterPro" id="IPR011333">
    <property type="entry name" value="SKP1/BTB/POZ_sf"/>
</dbReference>
<keyword evidence="5" id="KW-0833">Ubl conjugation pathway</keyword>
<dbReference type="InParanoid" id="A0A7R8V0N0"/>
<dbReference type="PROSITE" id="PS50097">
    <property type="entry name" value="BTB"/>
    <property type="match status" value="1"/>
</dbReference>
<evidence type="ECO:0000256" key="6">
    <source>
        <dbReference type="ARBA" id="ARBA00023203"/>
    </source>
</evidence>
<dbReference type="Pfam" id="PF00651">
    <property type="entry name" value="BTB"/>
    <property type="match status" value="1"/>
</dbReference>
<sequence>MSTKESRKLVVEDPNYSSRYFKALAEFREAKRFTDITLQVGDTEFVAHRAVLSAASPFFNAMFDDAFAESQKEKVNLLHETNVAVMSAVLDYMYSGKLTIAIKEAALLLRNFDYFQMDGVKEECEKALLKTVNAENCLELLLMADEISLPGLHETAADFVLRNFKEFCNSDEINHLTIRQLETILNIGNVRHPDTTYKIIISWIRFDETNRNSYIHNLLSKYVKATNLSEDLIVQKVPKYIINDDFIANHEGGVQWLLESFFNLKHSNLYIFSTKTECPVYSFNPKAASLHQIAKQPLLDNFSAVKYKDSIYVVGGQANDEFTDDGTKYDIKKKLWTNINCPIRKNQCGLCVADDKMYIVGGWIDQISYNTVSSFDFERNEILTLPNIEFERYSPGVTYYNSSIYVFGGHSVLTDDVCMSFVERYDPREGKWAHAGTIDNFDIGCTCALVSNSIYWKDWNASLQYFDPRCQLSELVQEFTGFGTITSFENSLYLANEEGISQLNSDDEQCTVLFMSSFKSPFIIA</sequence>
<dbReference type="SUPFAM" id="SSF117281">
    <property type="entry name" value="Kelch motif"/>
    <property type="match status" value="1"/>
</dbReference>
<dbReference type="GO" id="GO:0003779">
    <property type="term" value="F:actin binding"/>
    <property type="evidence" value="ECO:0007669"/>
    <property type="project" value="UniProtKB-KW"/>
</dbReference>
<evidence type="ECO:0000256" key="1">
    <source>
        <dbReference type="ARBA" id="ARBA00004906"/>
    </source>
</evidence>
<dbReference type="PIRSF" id="PIRSF037037">
    <property type="entry name" value="Kelch-like_protein_gigaxonin"/>
    <property type="match status" value="1"/>
</dbReference>
<evidence type="ECO:0000313" key="10">
    <source>
        <dbReference type="Proteomes" id="UP000594454"/>
    </source>
</evidence>
<dbReference type="InterPro" id="IPR017096">
    <property type="entry name" value="BTB-kelch_protein"/>
</dbReference>
<dbReference type="OrthoDB" id="10027872at2759"/>
<dbReference type="Gene3D" id="1.25.40.420">
    <property type="match status" value="1"/>
</dbReference>
<dbReference type="Pfam" id="PF07707">
    <property type="entry name" value="BACK"/>
    <property type="match status" value="1"/>
</dbReference>
<dbReference type="PANTHER" id="PTHR24412:SF489">
    <property type="entry name" value="RING FINGER DOMAIN AND KELCH REPEAT-CONTAINING PROTEIN DDB_G0271372"/>
    <property type="match status" value="1"/>
</dbReference>
<dbReference type="PANTHER" id="PTHR24412">
    <property type="entry name" value="KELCH PROTEIN"/>
    <property type="match status" value="1"/>
</dbReference>
<evidence type="ECO:0000256" key="7">
    <source>
        <dbReference type="ARBA" id="ARBA00043912"/>
    </source>
</evidence>
<dbReference type="OMA" id="HITITHM"/>
<dbReference type="SUPFAM" id="SSF54695">
    <property type="entry name" value="POZ domain"/>
    <property type="match status" value="1"/>
</dbReference>
<keyword evidence="10" id="KW-1185">Reference proteome</keyword>
<dbReference type="Proteomes" id="UP000594454">
    <property type="component" value="Chromosome 5"/>
</dbReference>
<dbReference type="AlphaFoldDB" id="A0A7R8V0N0"/>
<dbReference type="Pfam" id="PF24681">
    <property type="entry name" value="Kelch_KLHDC2_KLHL20_DRC7"/>
    <property type="match status" value="1"/>
</dbReference>
<dbReference type="SMART" id="SM00612">
    <property type="entry name" value="Kelch"/>
    <property type="match status" value="3"/>
</dbReference>
<dbReference type="InterPro" id="IPR006652">
    <property type="entry name" value="Kelch_1"/>
</dbReference>
<dbReference type="InterPro" id="IPR011705">
    <property type="entry name" value="BACK"/>
</dbReference>
<reference evidence="9 10" key="1">
    <citation type="submission" date="2020-11" db="EMBL/GenBank/DDBJ databases">
        <authorList>
            <person name="Wallbank WR R."/>
            <person name="Pardo Diaz C."/>
            <person name="Kozak K."/>
            <person name="Martin S."/>
            <person name="Jiggins C."/>
            <person name="Moest M."/>
            <person name="Warren A I."/>
            <person name="Generalovic N T."/>
            <person name="Byers J.R.P. K."/>
            <person name="Montejo-Kovacevich G."/>
            <person name="Yen C E."/>
        </authorList>
    </citation>
    <scope>NUCLEOTIDE SEQUENCE [LARGE SCALE GENOMIC DNA]</scope>
</reference>
<evidence type="ECO:0000256" key="4">
    <source>
        <dbReference type="ARBA" id="ARBA00022737"/>
    </source>
</evidence>
<dbReference type="EMBL" id="LR899013">
    <property type="protein sequence ID" value="CAD7090665.1"/>
    <property type="molecule type" value="Genomic_DNA"/>
</dbReference>
<protein>
    <recommendedName>
        <fullName evidence="2">Kelch-like protein diablo</fullName>
    </recommendedName>
</protein>
<evidence type="ECO:0000259" key="8">
    <source>
        <dbReference type="PROSITE" id="PS50097"/>
    </source>
</evidence>
<dbReference type="Gene3D" id="3.30.710.10">
    <property type="entry name" value="Potassium Channel Kv1.1, Chain A"/>
    <property type="match status" value="1"/>
</dbReference>
<evidence type="ECO:0000256" key="2">
    <source>
        <dbReference type="ARBA" id="ARBA00013699"/>
    </source>
</evidence>
<dbReference type="GO" id="GO:0016567">
    <property type="term" value="P:protein ubiquitination"/>
    <property type="evidence" value="ECO:0007669"/>
    <property type="project" value="UniProtKB-UniPathway"/>
</dbReference>
<keyword evidence="4" id="KW-0677">Repeat</keyword>
<dbReference type="InterPro" id="IPR015915">
    <property type="entry name" value="Kelch-typ_b-propeller"/>
</dbReference>
<feature type="domain" description="BTB" evidence="8">
    <location>
        <begin position="34"/>
        <end position="102"/>
    </location>
</feature>
<accession>A0A7R8V0N0</accession>
<dbReference type="UniPathway" id="UPA00143"/>
<evidence type="ECO:0000313" key="9">
    <source>
        <dbReference type="EMBL" id="CAD7090665.1"/>
    </source>
</evidence>
<name>A0A7R8V0N0_HERIL</name>